<organism evidence="3 4">
    <name type="scientific">Pseudorhodoferax aquiterrae</name>
    <dbReference type="NCBI Taxonomy" id="747304"/>
    <lineage>
        <taxon>Bacteria</taxon>
        <taxon>Pseudomonadati</taxon>
        <taxon>Pseudomonadota</taxon>
        <taxon>Betaproteobacteria</taxon>
        <taxon>Burkholderiales</taxon>
        <taxon>Comamonadaceae</taxon>
    </lineage>
</organism>
<dbReference type="InterPro" id="IPR025420">
    <property type="entry name" value="DUF4143"/>
</dbReference>
<dbReference type="Pfam" id="PF13635">
    <property type="entry name" value="DUF4143"/>
    <property type="match status" value="1"/>
</dbReference>
<dbReference type="EMBL" id="BMYK01000001">
    <property type="protein sequence ID" value="GHC70212.1"/>
    <property type="molecule type" value="Genomic_DNA"/>
</dbReference>
<dbReference type="PANTHER" id="PTHR43566:SF2">
    <property type="entry name" value="DUF4143 DOMAIN-CONTAINING PROTEIN"/>
    <property type="match status" value="1"/>
</dbReference>
<sequence length="396" mass="43204">MSSVSRQIAAALLQHLEEFPAVAILGPRQVGKTTLALDLVQQQMRDAAPLYLDLESPADLARLSDPEAFFAANADRLLVLDEVQRVPGLFMVLRGCIDRLRRAGAPAGRFLLLGSASIDLLAQSSESLAGRLAYVELAPFIVTELSLDEAATPGSLWLRGGFPQSYLARSDAASLRWRQQFITTYLERDIPQLGPRIPAQALRRLWTMLAYEQAQMLNAARLAASMAVSGQTIARYLDLLCDLLLVRRLQPWARQSSKRLVKAPKVYVRDSGLVHALLGLETADALLSHPVVGGSWEGWIIENLLACVPAGTEASYYRTAVGAEIDLVLELPGGGLWALEIKRSSAPSVSKGFHIACDDIQPTRRLVVSSANARFPMAGVIEHLPLLDLMQELRAA</sequence>
<dbReference type="Proteomes" id="UP000626210">
    <property type="component" value="Unassembled WGS sequence"/>
</dbReference>
<gene>
    <name evidence="3" type="ORF">GCM10007320_04390</name>
</gene>
<protein>
    <submittedName>
        <fullName evidence="3">ATPase</fullName>
    </submittedName>
</protein>
<dbReference type="RefSeq" id="WP_189685379.1">
    <property type="nucleotide sequence ID" value="NZ_BMYK01000001.1"/>
</dbReference>
<accession>A0ABQ3FVC0</accession>
<feature type="domain" description="AAA" evidence="1">
    <location>
        <begin position="20"/>
        <end position="145"/>
    </location>
</feature>
<comment type="caution">
    <text evidence="3">The sequence shown here is derived from an EMBL/GenBank/DDBJ whole genome shotgun (WGS) entry which is preliminary data.</text>
</comment>
<name>A0ABQ3FVC0_9BURK</name>
<reference evidence="4" key="1">
    <citation type="journal article" date="2019" name="Int. J. Syst. Evol. Microbiol.">
        <title>The Global Catalogue of Microorganisms (GCM) 10K type strain sequencing project: providing services to taxonomists for standard genome sequencing and annotation.</title>
        <authorList>
            <consortium name="The Broad Institute Genomics Platform"/>
            <consortium name="The Broad Institute Genome Sequencing Center for Infectious Disease"/>
            <person name="Wu L."/>
            <person name="Ma J."/>
        </authorList>
    </citation>
    <scope>NUCLEOTIDE SEQUENCE [LARGE SCALE GENOMIC DNA]</scope>
    <source>
        <strain evidence="4">KCTC 23314</strain>
    </source>
</reference>
<feature type="domain" description="DUF4143" evidence="2">
    <location>
        <begin position="187"/>
        <end position="344"/>
    </location>
</feature>
<dbReference type="Pfam" id="PF13173">
    <property type="entry name" value="AAA_14"/>
    <property type="match status" value="1"/>
</dbReference>
<proteinExistence type="predicted"/>
<keyword evidence="4" id="KW-1185">Reference proteome</keyword>
<evidence type="ECO:0000313" key="4">
    <source>
        <dbReference type="Proteomes" id="UP000626210"/>
    </source>
</evidence>
<dbReference type="SUPFAM" id="SSF52540">
    <property type="entry name" value="P-loop containing nucleoside triphosphate hydrolases"/>
    <property type="match status" value="1"/>
</dbReference>
<evidence type="ECO:0000259" key="1">
    <source>
        <dbReference type="Pfam" id="PF13173"/>
    </source>
</evidence>
<dbReference type="Gene3D" id="3.40.50.300">
    <property type="entry name" value="P-loop containing nucleotide triphosphate hydrolases"/>
    <property type="match status" value="1"/>
</dbReference>
<evidence type="ECO:0000259" key="2">
    <source>
        <dbReference type="Pfam" id="PF13635"/>
    </source>
</evidence>
<dbReference type="InterPro" id="IPR027417">
    <property type="entry name" value="P-loop_NTPase"/>
</dbReference>
<evidence type="ECO:0000313" key="3">
    <source>
        <dbReference type="EMBL" id="GHC70212.1"/>
    </source>
</evidence>
<dbReference type="InterPro" id="IPR041682">
    <property type="entry name" value="AAA_14"/>
</dbReference>
<dbReference type="PANTHER" id="PTHR43566">
    <property type="entry name" value="CONSERVED PROTEIN"/>
    <property type="match status" value="1"/>
</dbReference>